<dbReference type="PANTHER" id="PTHR44757:SF2">
    <property type="entry name" value="BIOFILM ARCHITECTURE MAINTENANCE PROTEIN MBAA"/>
    <property type="match status" value="1"/>
</dbReference>
<evidence type="ECO:0000313" key="9">
    <source>
        <dbReference type="Proteomes" id="UP000518091"/>
    </source>
</evidence>
<dbReference type="SUPFAM" id="SSF55073">
    <property type="entry name" value="Nucleotide cyclase"/>
    <property type="match status" value="2"/>
</dbReference>
<dbReference type="PROSITE" id="PS50883">
    <property type="entry name" value="EAL"/>
    <property type="match status" value="1"/>
</dbReference>
<feature type="domain" description="PAS" evidence="3">
    <location>
        <begin position="49"/>
        <end position="95"/>
    </location>
</feature>
<dbReference type="SMART" id="SM00091">
    <property type="entry name" value="PAS"/>
    <property type="match status" value="2"/>
</dbReference>
<dbReference type="InterPro" id="IPR000160">
    <property type="entry name" value="GGDEF_dom"/>
</dbReference>
<feature type="domain" description="GGDEF" evidence="6">
    <location>
        <begin position="327"/>
        <end position="455"/>
    </location>
</feature>
<dbReference type="SMART" id="SM00086">
    <property type="entry name" value="PAC"/>
    <property type="match status" value="2"/>
</dbReference>
<dbReference type="Proteomes" id="UP000518091">
    <property type="component" value="Unassembled WGS sequence"/>
</dbReference>
<evidence type="ECO:0000259" key="3">
    <source>
        <dbReference type="PROSITE" id="PS50112"/>
    </source>
</evidence>
<name>A0A7V9VXN3_9GAMM</name>
<feature type="domain" description="PAC" evidence="4">
    <location>
        <begin position="243"/>
        <end position="295"/>
    </location>
</feature>
<dbReference type="PROSITE" id="PS50887">
    <property type="entry name" value="GGDEF"/>
    <property type="match status" value="2"/>
</dbReference>
<dbReference type="InterPro" id="IPR001633">
    <property type="entry name" value="EAL_dom"/>
</dbReference>
<evidence type="ECO:0000259" key="4">
    <source>
        <dbReference type="PROSITE" id="PS50113"/>
    </source>
</evidence>
<organism evidence="7 9">
    <name type="scientific">Billgrantia kenyensis</name>
    <dbReference type="NCBI Taxonomy" id="321266"/>
    <lineage>
        <taxon>Bacteria</taxon>
        <taxon>Pseudomonadati</taxon>
        <taxon>Pseudomonadota</taxon>
        <taxon>Gammaproteobacteria</taxon>
        <taxon>Oceanospirillales</taxon>
        <taxon>Halomonadaceae</taxon>
        <taxon>Billgrantia</taxon>
    </lineage>
</organism>
<feature type="domain" description="PAS" evidence="3">
    <location>
        <begin position="168"/>
        <end position="216"/>
    </location>
</feature>
<dbReference type="AlphaFoldDB" id="A0A7V9VXN3"/>
<dbReference type="Pfam" id="PF00563">
    <property type="entry name" value="EAL"/>
    <property type="match status" value="1"/>
</dbReference>
<evidence type="ECO:0000259" key="6">
    <source>
        <dbReference type="PROSITE" id="PS50887"/>
    </source>
</evidence>
<sequence>MLSLNYENRISRRTREPDVPHNNDKHPGAGGSGGWREILKGSYESLSHELKHFYTAVEQSPLATGITDPSGRLLYVNQRFVEVTGYSREELLGNTPGMIKSGKTDRSTYQAMWATLRKGQVWRGELLNRRKNGEEYWEDELITPIVDDQGKITSFVLVKQDISARKRQEDQLSMMATAFETGQATLIAGADMRIEQVNQAFTQITGYSADEVIGETPRMFKSGRHGPEFYAELWKTLRETGHWQGEIWNRNKQGKIYPVWQSITAVKEERGEVRHYVSVFHDIADRKSVERELAEEATRDHLTGAANRRAFDRALVTAVRAAREQGAEIALLLFDIDHFKSVNDHHGHEVGDRILLALTELVQKRLRKNDLLARWGGEEFTLLLLDTPLKGAWQLAERLRHDIEHARLPGPRVTVSIGLTGYRSGDSARDLIQRADAALYRAKRSGRNRVEVNGDKQELGSVVDLSPQAGRPRFIDDYGRISQRSQLTRWLEQFLSAARERNGSLTVCALDVDHFKGLNERLGPARADRLMLLLAHRLNRQLGEQDLIVRTGGDEFVLLLNDLESDSAIKRLLEVIRQPFTLSKRPVALTASLGVASFPIDKVEADGLLRHAQQAMFRAKQMGRNNFQRFDPGQDRRIQRSQAQRRRVQQAIDRGELILHFQPQIDMTRAEVVGVEALVRWQHPEKGLLAPAQFLPLIEGTWLEHALGEWVLATVMQQLACWKSEGCHLPVSVNISPSHLLASNFVDRLSGLLASMPSVSPSRLKIEVIETAAMHDIGKAMEVISECQAMGVQVAIDDFGTGFSSLTYLRQLPVDLIKVDKSFVSDMLVDASDRAIVESVIFMARRFNRTLLAEGVESLEHALALLRLGCPLAQGYGIARPMPAEALNAWLAEWPRREEWQRLASFEA</sequence>
<dbReference type="FunFam" id="3.30.70.270:FF:000001">
    <property type="entry name" value="Diguanylate cyclase domain protein"/>
    <property type="match status" value="1"/>
</dbReference>
<dbReference type="NCBIfam" id="TIGR00254">
    <property type="entry name" value="GGDEF"/>
    <property type="match status" value="2"/>
</dbReference>
<comment type="caution">
    <text evidence="7">The sequence shown here is derived from an EMBL/GenBank/DDBJ whole genome shotgun (WGS) entry which is preliminary data.</text>
</comment>
<dbReference type="GO" id="GO:0003824">
    <property type="term" value="F:catalytic activity"/>
    <property type="evidence" value="ECO:0007669"/>
    <property type="project" value="UniProtKB-ARBA"/>
</dbReference>
<reference evidence="7 9" key="2">
    <citation type="submission" date="2020-07" db="EMBL/GenBank/DDBJ databases">
        <title>Identification of Halomonas strains.</title>
        <authorList>
            <person name="Xiao Z."/>
            <person name="Shen J."/>
        </authorList>
    </citation>
    <scope>NUCLEOTIDE SEQUENCE [LARGE SCALE GENOMIC DNA]</scope>
    <source>
        <strain evidence="7 9">DSM 17331</strain>
    </source>
</reference>
<dbReference type="SMART" id="SM00267">
    <property type="entry name" value="GGDEF"/>
    <property type="match status" value="2"/>
</dbReference>
<dbReference type="SUPFAM" id="SSF55785">
    <property type="entry name" value="PYP-like sensor domain (PAS domain)"/>
    <property type="match status" value="2"/>
</dbReference>
<reference evidence="8 10" key="1">
    <citation type="submission" date="2020-05" db="EMBL/GenBank/DDBJ databases">
        <title>Comparative genomic analysis of denitrifying bacteria from Halomonas genus.</title>
        <authorList>
            <person name="Wang L."/>
            <person name="Shao Z."/>
        </authorList>
    </citation>
    <scope>NUCLEOTIDE SEQUENCE [LARGE SCALE GENOMIC DNA]</scope>
    <source>
        <strain evidence="8 10">DSM 17331</strain>
    </source>
</reference>
<evidence type="ECO:0000313" key="8">
    <source>
        <dbReference type="EMBL" id="MCG6659960.1"/>
    </source>
</evidence>
<dbReference type="EMBL" id="JACEFT010000001">
    <property type="protein sequence ID" value="MBA2777290.1"/>
    <property type="molecule type" value="Genomic_DNA"/>
</dbReference>
<feature type="compositionally biased region" description="Basic and acidic residues" evidence="2">
    <location>
        <begin position="9"/>
        <end position="27"/>
    </location>
</feature>
<dbReference type="InterPro" id="IPR000014">
    <property type="entry name" value="PAS"/>
</dbReference>
<dbReference type="Gene3D" id="3.20.20.450">
    <property type="entry name" value="EAL domain"/>
    <property type="match status" value="1"/>
</dbReference>
<dbReference type="Proteomes" id="UP000814353">
    <property type="component" value="Unassembled WGS sequence"/>
</dbReference>
<dbReference type="InterPro" id="IPR029787">
    <property type="entry name" value="Nucleotide_cyclase"/>
</dbReference>
<feature type="domain" description="PAC" evidence="4">
    <location>
        <begin position="120"/>
        <end position="174"/>
    </location>
</feature>
<feature type="region of interest" description="Disordered" evidence="2">
    <location>
        <begin position="1"/>
        <end position="34"/>
    </location>
</feature>
<comment type="cofactor">
    <cofactor evidence="1">
        <name>Mg(2+)</name>
        <dbReference type="ChEBI" id="CHEBI:18420"/>
    </cofactor>
</comment>
<keyword evidence="10" id="KW-1185">Reference proteome</keyword>
<dbReference type="CDD" id="cd01949">
    <property type="entry name" value="GGDEF"/>
    <property type="match status" value="2"/>
</dbReference>
<evidence type="ECO:0000256" key="2">
    <source>
        <dbReference type="SAM" id="MobiDB-lite"/>
    </source>
</evidence>
<dbReference type="PROSITE" id="PS50112">
    <property type="entry name" value="PAS"/>
    <property type="match status" value="2"/>
</dbReference>
<evidence type="ECO:0000259" key="5">
    <source>
        <dbReference type="PROSITE" id="PS50883"/>
    </source>
</evidence>
<feature type="domain" description="EAL" evidence="5">
    <location>
        <begin position="641"/>
        <end position="895"/>
    </location>
</feature>
<dbReference type="PROSITE" id="PS50113">
    <property type="entry name" value="PAC"/>
    <property type="match status" value="2"/>
</dbReference>
<dbReference type="NCBIfam" id="TIGR00229">
    <property type="entry name" value="sensory_box"/>
    <property type="match status" value="2"/>
</dbReference>
<dbReference type="InterPro" id="IPR001610">
    <property type="entry name" value="PAC"/>
</dbReference>
<protein>
    <submittedName>
        <fullName evidence="7">Diguanylate cyclase</fullName>
    </submittedName>
</protein>
<proteinExistence type="predicted"/>
<dbReference type="CDD" id="cd00130">
    <property type="entry name" value="PAS"/>
    <property type="match status" value="2"/>
</dbReference>
<gene>
    <name evidence="7" type="ORF">H1D44_00065</name>
    <name evidence="8" type="ORF">HOP48_00135</name>
</gene>
<dbReference type="InterPro" id="IPR000700">
    <property type="entry name" value="PAS-assoc_C"/>
</dbReference>
<evidence type="ECO:0000313" key="10">
    <source>
        <dbReference type="Proteomes" id="UP000814353"/>
    </source>
</evidence>
<dbReference type="InterPro" id="IPR035919">
    <property type="entry name" value="EAL_sf"/>
</dbReference>
<dbReference type="CDD" id="cd01948">
    <property type="entry name" value="EAL"/>
    <property type="match status" value="1"/>
</dbReference>
<evidence type="ECO:0000313" key="7">
    <source>
        <dbReference type="EMBL" id="MBA2777290.1"/>
    </source>
</evidence>
<dbReference type="Pfam" id="PF13426">
    <property type="entry name" value="PAS_9"/>
    <property type="match status" value="2"/>
</dbReference>
<accession>A0A7V9VXN3</accession>
<dbReference type="InterPro" id="IPR043128">
    <property type="entry name" value="Rev_trsase/Diguanyl_cyclase"/>
</dbReference>
<dbReference type="SMART" id="SM00052">
    <property type="entry name" value="EAL"/>
    <property type="match status" value="1"/>
</dbReference>
<dbReference type="PANTHER" id="PTHR44757">
    <property type="entry name" value="DIGUANYLATE CYCLASE DGCP"/>
    <property type="match status" value="1"/>
</dbReference>
<dbReference type="EMBL" id="JABFUB010000001">
    <property type="protein sequence ID" value="MCG6659960.1"/>
    <property type="molecule type" value="Genomic_DNA"/>
</dbReference>
<feature type="domain" description="GGDEF" evidence="6">
    <location>
        <begin position="503"/>
        <end position="632"/>
    </location>
</feature>
<dbReference type="InterPro" id="IPR035965">
    <property type="entry name" value="PAS-like_dom_sf"/>
</dbReference>
<dbReference type="Gene3D" id="3.30.450.20">
    <property type="entry name" value="PAS domain"/>
    <property type="match status" value="2"/>
</dbReference>
<dbReference type="InterPro" id="IPR052155">
    <property type="entry name" value="Biofilm_reg_signaling"/>
</dbReference>
<dbReference type="Pfam" id="PF00990">
    <property type="entry name" value="GGDEF"/>
    <property type="match status" value="2"/>
</dbReference>
<dbReference type="SUPFAM" id="SSF141868">
    <property type="entry name" value="EAL domain-like"/>
    <property type="match status" value="1"/>
</dbReference>
<evidence type="ECO:0000256" key="1">
    <source>
        <dbReference type="ARBA" id="ARBA00001946"/>
    </source>
</evidence>
<dbReference type="Gene3D" id="3.30.70.270">
    <property type="match status" value="2"/>
</dbReference>